<proteinExistence type="predicted"/>
<keyword evidence="1" id="KW-1133">Transmembrane helix</keyword>
<keyword evidence="1" id="KW-0812">Transmembrane</keyword>
<protein>
    <submittedName>
        <fullName evidence="2">Uncharacterized protein</fullName>
    </submittedName>
</protein>
<feature type="transmembrane region" description="Helical" evidence="1">
    <location>
        <begin position="18"/>
        <end position="37"/>
    </location>
</feature>
<dbReference type="EMBL" id="JACDTQ010000807">
    <property type="protein sequence ID" value="KAF5925983.1"/>
    <property type="molecule type" value="Genomic_DNA"/>
</dbReference>
<comment type="caution">
    <text evidence="2">The sequence shown here is derived from an EMBL/GenBank/DDBJ whole genome shotgun (WGS) entry which is preliminary data.</text>
</comment>
<accession>A0A7J7FD41</accession>
<gene>
    <name evidence="2" type="ORF">HPG69_016019</name>
</gene>
<keyword evidence="3" id="KW-1185">Reference proteome</keyword>
<organism evidence="2 3">
    <name type="scientific">Diceros bicornis minor</name>
    <name type="common">South-central black rhinoceros</name>
    <dbReference type="NCBI Taxonomy" id="77932"/>
    <lineage>
        <taxon>Eukaryota</taxon>
        <taxon>Metazoa</taxon>
        <taxon>Chordata</taxon>
        <taxon>Craniata</taxon>
        <taxon>Vertebrata</taxon>
        <taxon>Euteleostomi</taxon>
        <taxon>Mammalia</taxon>
        <taxon>Eutheria</taxon>
        <taxon>Laurasiatheria</taxon>
        <taxon>Perissodactyla</taxon>
        <taxon>Rhinocerotidae</taxon>
        <taxon>Diceros</taxon>
    </lineage>
</organism>
<evidence type="ECO:0000313" key="2">
    <source>
        <dbReference type="EMBL" id="KAF5925983.1"/>
    </source>
</evidence>
<keyword evidence="1" id="KW-0472">Membrane</keyword>
<sequence length="126" mass="14292">MAFQDFLDQAGSLGRFQIFQMAFLFISNLIVYLHMLLENFTAAVDTLDNDTISANGTTILSQDTLLRIPIPLDSNLRLEKCHFLLPQWQLLYLKGTFPDMSEPDTEPCVNGCVYDKSSFSFTIVTE</sequence>
<name>A0A7J7FD41_DICBM</name>
<feature type="non-terminal residue" evidence="2">
    <location>
        <position position="1"/>
    </location>
</feature>
<reference evidence="2 3" key="1">
    <citation type="journal article" date="2020" name="Mol. Biol. Evol.">
        <title>Interspecific Gene Flow and the Evolution of Specialization in Black and White Rhinoceros.</title>
        <authorList>
            <person name="Moodley Y."/>
            <person name="Westbury M.V."/>
            <person name="Russo I.M."/>
            <person name="Gopalakrishnan S."/>
            <person name="Rakotoarivelo A."/>
            <person name="Olsen R.A."/>
            <person name="Prost S."/>
            <person name="Tunstall T."/>
            <person name="Ryder O.A."/>
            <person name="Dalen L."/>
            <person name="Bruford M.W."/>
        </authorList>
    </citation>
    <scope>NUCLEOTIDE SEQUENCE [LARGE SCALE GENOMIC DNA]</scope>
    <source>
        <strain evidence="2">SBR-YM</strain>
        <tissue evidence="2">Skin</tissue>
    </source>
</reference>
<evidence type="ECO:0000313" key="3">
    <source>
        <dbReference type="Proteomes" id="UP000551758"/>
    </source>
</evidence>
<dbReference type="AlphaFoldDB" id="A0A7J7FD41"/>
<evidence type="ECO:0000256" key="1">
    <source>
        <dbReference type="SAM" id="Phobius"/>
    </source>
</evidence>
<dbReference type="Proteomes" id="UP000551758">
    <property type="component" value="Unassembled WGS sequence"/>
</dbReference>